<dbReference type="GO" id="GO:0046872">
    <property type="term" value="F:metal ion binding"/>
    <property type="evidence" value="ECO:0007669"/>
    <property type="project" value="UniProtKB-KW"/>
</dbReference>
<dbReference type="HOGENOM" id="CLU_082080_0_2_0"/>
<dbReference type="GO" id="GO:0036222">
    <property type="term" value="F:XTP diphosphatase activity"/>
    <property type="evidence" value="ECO:0007669"/>
    <property type="project" value="UniProtKB-UniRule"/>
</dbReference>
<dbReference type="GO" id="GO:0000166">
    <property type="term" value="F:nucleotide binding"/>
    <property type="evidence" value="ECO:0007669"/>
    <property type="project" value="UniProtKB-KW"/>
</dbReference>
<keyword evidence="13" id="KW-1185">Reference proteome</keyword>
<dbReference type="GO" id="GO:0035870">
    <property type="term" value="F:dITP diphosphatase activity"/>
    <property type="evidence" value="ECO:0007669"/>
    <property type="project" value="UniProtKB-UniRule"/>
</dbReference>
<evidence type="ECO:0000256" key="6">
    <source>
        <dbReference type="ARBA" id="ARBA00022842"/>
    </source>
</evidence>
<dbReference type="EC" id="3.6.1.66" evidence="10"/>
<evidence type="ECO:0000256" key="10">
    <source>
        <dbReference type="HAMAP-Rule" id="MF_01405"/>
    </source>
</evidence>
<evidence type="ECO:0000256" key="1">
    <source>
        <dbReference type="ARBA" id="ARBA00008023"/>
    </source>
</evidence>
<keyword evidence="3 10" id="KW-0479">Metal-binding</keyword>
<dbReference type="AlphaFoldDB" id="S0EV49"/>
<dbReference type="InterPro" id="IPR020922">
    <property type="entry name" value="dITP/XTP_pyrophosphatase"/>
</dbReference>
<name>S0EV49_CHTCT</name>
<evidence type="ECO:0000256" key="5">
    <source>
        <dbReference type="ARBA" id="ARBA00022801"/>
    </source>
</evidence>
<comment type="similarity">
    <text evidence="1 10 11">Belongs to the HAM1 NTPase family.</text>
</comment>
<proteinExistence type="inferred from homology"/>
<evidence type="ECO:0000313" key="12">
    <source>
        <dbReference type="EMBL" id="CCW34222.1"/>
    </source>
</evidence>
<dbReference type="GO" id="GO:0009117">
    <property type="term" value="P:nucleotide metabolic process"/>
    <property type="evidence" value="ECO:0007669"/>
    <property type="project" value="UniProtKB-KW"/>
</dbReference>
<sequence>MNRELLVATTNPKKGREMLQILGSYCPELTLLTLNDVEPMPIVEEAGETFYENAHLKAVSAAKHTGRIAIADDGGLVIDALNGAPGVHSHRFLGVDASFDEKMDKILELMRHVPDAERTCRFQCVVVVATPDGQEFVSEGVCEGLVAYEKRGHYGFGYDPIFYLPQLQRHMAELTPDEKHRISHRGMALQGVIPILRSLFRLDERER</sequence>
<dbReference type="InterPro" id="IPR029001">
    <property type="entry name" value="ITPase-like_fam"/>
</dbReference>
<dbReference type="PANTHER" id="PTHR11067:SF9">
    <property type="entry name" value="INOSINE TRIPHOSPHATE PYROPHOSPHATASE"/>
    <property type="match status" value="1"/>
</dbReference>
<evidence type="ECO:0000313" key="13">
    <source>
        <dbReference type="Proteomes" id="UP000014227"/>
    </source>
</evidence>
<evidence type="ECO:0000256" key="9">
    <source>
        <dbReference type="ARBA" id="ARBA00052017"/>
    </source>
</evidence>
<keyword evidence="6 10" id="KW-0460">Magnesium</keyword>
<feature type="active site" description="Proton acceptor" evidence="10">
    <location>
        <position position="73"/>
    </location>
</feature>
<dbReference type="Pfam" id="PF01725">
    <property type="entry name" value="Ham1p_like"/>
    <property type="match status" value="1"/>
</dbReference>
<dbReference type="GO" id="GO:0005829">
    <property type="term" value="C:cytosol"/>
    <property type="evidence" value="ECO:0007669"/>
    <property type="project" value="TreeGrafter"/>
</dbReference>
<feature type="binding site" evidence="10">
    <location>
        <position position="179"/>
    </location>
    <ligand>
        <name>substrate</name>
    </ligand>
</feature>
<evidence type="ECO:0000256" key="2">
    <source>
        <dbReference type="ARBA" id="ARBA00011738"/>
    </source>
</evidence>
<comment type="catalytic activity">
    <reaction evidence="9 10">
        <text>XTP + H2O = XMP + diphosphate + H(+)</text>
        <dbReference type="Rhea" id="RHEA:28610"/>
        <dbReference type="ChEBI" id="CHEBI:15377"/>
        <dbReference type="ChEBI" id="CHEBI:15378"/>
        <dbReference type="ChEBI" id="CHEBI:33019"/>
        <dbReference type="ChEBI" id="CHEBI:57464"/>
        <dbReference type="ChEBI" id="CHEBI:61314"/>
        <dbReference type="EC" id="3.6.1.66"/>
    </reaction>
</comment>
<comment type="catalytic activity">
    <reaction evidence="10">
        <text>ITP + H2O = IMP + diphosphate + H(+)</text>
        <dbReference type="Rhea" id="RHEA:29399"/>
        <dbReference type="ChEBI" id="CHEBI:15377"/>
        <dbReference type="ChEBI" id="CHEBI:15378"/>
        <dbReference type="ChEBI" id="CHEBI:33019"/>
        <dbReference type="ChEBI" id="CHEBI:58053"/>
        <dbReference type="ChEBI" id="CHEBI:61402"/>
        <dbReference type="EC" id="3.6.1.66"/>
    </reaction>
</comment>
<dbReference type="FunFam" id="3.90.950.10:FF:000001">
    <property type="entry name" value="dITP/XTP pyrophosphatase"/>
    <property type="match status" value="1"/>
</dbReference>
<dbReference type="OrthoDB" id="9807456at2"/>
<comment type="catalytic activity">
    <reaction evidence="8 10">
        <text>dITP + H2O = dIMP + diphosphate + H(+)</text>
        <dbReference type="Rhea" id="RHEA:28342"/>
        <dbReference type="ChEBI" id="CHEBI:15377"/>
        <dbReference type="ChEBI" id="CHEBI:15378"/>
        <dbReference type="ChEBI" id="CHEBI:33019"/>
        <dbReference type="ChEBI" id="CHEBI:61194"/>
        <dbReference type="ChEBI" id="CHEBI:61382"/>
        <dbReference type="EC" id="3.6.1.66"/>
    </reaction>
</comment>
<feature type="binding site" evidence="10">
    <location>
        <position position="44"/>
    </location>
    <ligand>
        <name>Mg(2+)</name>
        <dbReference type="ChEBI" id="CHEBI:18420"/>
    </ligand>
</feature>
<dbReference type="PANTHER" id="PTHR11067">
    <property type="entry name" value="INOSINE TRIPHOSPHATE PYROPHOSPHATASE/HAM1 PROTEIN"/>
    <property type="match status" value="1"/>
</dbReference>
<dbReference type="FunCoup" id="S0EV49">
    <property type="interactions" value="395"/>
</dbReference>
<dbReference type="Gene3D" id="3.90.950.10">
    <property type="match status" value="1"/>
</dbReference>
<keyword evidence="7 10" id="KW-0546">Nucleotide metabolism</keyword>
<comment type="subunit">
    <text evidence="2 10">Homodimer.</text>
</comment>
<evidence type="ECO:0000256" key="4">
    <source>
        <dbReference type="ARBA" id="ARBA00022741"/>
    </source>
</evidence>
<dbReference type="RefSeq" id="WP_016481785.1">
    <property type="nucleotide sequence ID" value="NC_021487.1"/>
</dbReference>
<keyword evidence="5 10" id="KW-0378">Hydrolase</keyword>
<protein>
    <recommendedName>
        <fullName evidence="10">dITP/XTP pyrophosphatase</fullName>
        <ecNumber evidence="10">3.6.1.66</ecNumber>
    </recommendedName>
    <alternativeName>
        <fullName evidence="10">Non-canonical purine NTP pyrophosphatase</fullName>
    </alternativeName>
    <alternativeName>
        <fullName evidence="10">Non-standard purine NTP pyrophosphatase</fullName>
    </alternativeName>
    <alternativeName>
        <fullName evidence="10">Nucleoside-triphosphate diphosphatase</fullName>
    </alternativeName>
    <alternativeName>
        <fullName evidence="10">Nucleoside-triphosphate pyrophosphatase</fullName>
        <shortName evidence="10">NTPase</shortName>
    </alternativeName>
</protein>
<keyword evidence="4 10" id="KW-0547">Nucleotide-binding</keyword>
<evidence type="ECO:0000256" key="11">
    <source>
        <dbReference type="RuleBase" id="RU003781"/>
    </source>
</evidence>
<evidence type="ECO:0000256" key="7">
    <source>
        <dbReference type="ARBA" id="ARBA00023080"/>
    </source>
</evidence>
<dbReference type="SUPFAM" id="SSF52972">
    <property type="entry name" value="ITPase-like"/>
    <property type="match status" value="1"/>
</dbReference>
<feature type="binding site" evidence="10">
    <location>
        <begin position="156"/>
        <end position="159"/>
    </location>
    <ligand>
        <name>substrate</name>
    </ligand>
</feature>
<comment type="cofactor">
    <cofactor evidence="10">
        <name>Mg(2+)</name>
        <dbReference type="ChEBI" id="CHEBI:18420"/>
    </cofactor>
    <text evidence="10">Binds 1 Mg(2+) ion per subunit.</text>
</comment>
<reference evidence="13" key="1">
    <citation type="submission" date="2013-03" db="EMBL/GenBank/DDBJ databases">
        <title>Genome sequence of Chthonomonas calidirosea, the first sequenced genome from the Armatimonadetes phylum (formally candidate division OP10).</title>
        <authorList>
            <person name="Lee K.C.Y."/>
            <person name="Morgan X.C."/>
            <person name="Dunfield P.F."/>
            <person name="Tamas I."/>
            <person name="Houghton K.M."/>
            <person name="Vyssotski M."/>
            <person name="Ryan J.L.J."/>
            <person name="Lagutin K."/>
            <person name="McDonald I.R."/>
            <person name="Stott M.B."/>
        </authorList>
    </citation>
    <scope>NUCLEOTIDE SEQUENCE [LARGE SCALE GENOMIC DNA]</scope>
    <source>
        <strain evidence="13">DSM 23976 / ICMP 18418 / T49</strain>
    </source>
</reference>
<dbReference type="InterPro" id="IPR002637">
    <property type="entry name" value="RdgB/HAM1"/>
</dbReference>
<dbReference type="GO" id="GO:0036220">
    <property type="term" value="F:ITP diphosphatase activity"/>
    <property type="evidence" value="ECO:0007669"/>
    <property type="project" value="UniProtKB-UniRule"/>
</dbReference>
<dbReference type="eggNOG" id="COG0127">
    <property type="taxonomic scope" value="Bacteria"/>
</dbReference>
<dbReference type="GO" id="GO:0017111">
    <property type="term" value="F:ribonucleoside triphosphate phosphatase activity"/>
    <property type="evidence" value="ECO:0007669"/>
    <property type="project" value="InterPro"/>
</dbReference>
<dbReference type="GO" id="GO:0009146">
    <property type="term" value="P:purine nucleoside triphosphate catabolic process"/>
    <property type="evidence" value="ECO:0007669"/>
    <property type="project" value="UniProtKB-UniRule"/>
</dbReference>
<organism evidence="12 13">
    <name type="scientific">Chthonomonas calidirosea (strain DSM 23976 / ICMP 18418 / T49)</name>
    <dbReference type="NCBI Taxonomy" id="1303518"/>
    <lineage>
        <taxon>Bacteria</taxon>
        <taxon>Bacillati</taxon>
        <taxon>Armatimonadota</taxon>
        <taxon>Chthonomonadia</taxon>
        <taxon>Chthonomonadales</taxon>
        <taxon>Chthonomonadaceae</taxon>
        <taxon>Chthonomonas</taxon>
    </lineage>
</organism>
<dbReference type="PATRIC" id="fig|1303518.3.peg.392"/>
<dbReference type="Proteomes" id="UP000014227">
    <property type="component" value="Chromosome I"/>
</dbReference>
<dbReference type="InParanoid" id="S0EV49"/>
<evidence type="ECO:0000256" key="8">
    <source>
        <dbReference type="ARBA" id="ARBA00051875"/>
    </source>
</evidence>
<dbReference type="CDD" id="cd00515">
    <property type="entry name" value="HAM1"/>
    <property type="match status" value="1"/>
</dbReference>
<evidence type="ECO:0000256" key="3">
    <source>
        <dbReference type="ARBA" id="ARBA00022723"/>
    </source>
</evidence>
<gene>
    <name evidence="12" type="ORF">CCALI_00385</name>
</gene>
<accession>S0EV49</accession>
<dbReference type="HAMAP" id="MF_01405">
    <property type="entry name" value="Non_canon_purine_NTPase"/>
    <property type="match status" value="1"/>
</dbReference>
<comment type="caution">
    <text evidence="10">Lacks conserved residue(s) required for the propagation of feature annotation.</text>
</comment>
<feature type="binding site" evidence="10">
    <location>
        <begin position="184"/>
        <end position="185"/>
    </location>
    <ligand>
        <name>substrate</name>
    </ligand>
</feature>
<dbReference type="NCBIfam" id="TIGR00042">
    <property type="entry name" value="RdgB/HAM1 family non-canonical purine NTP pyrophosphatase"/>
    <property type="match status" value="1"/>
</dbReference>
<dbReference type="STRING" id="454171.CP488_00771"/>
<feature type="binding site" evidence="10">
    <location>
        <position position="73"/>
    </location>
    <ligand>
        <name>Mg(2+)</name>
        <dbReference type="ChEBI" id="CHEBI:18420"/>
    </ligand>
</feature>
<dbReference type="KEGG" id="ccz:CCALI_00385"/>
<feature type="binding site" evidence="10">
    <location>
        <begin position="9"/>
        <end position="14"/>
    </location>
    <ligand>
        <name>substrate</name>
    </ligand>
</feature>
<dbReference type="EMBL" id="HF951689">
    <property type="protein sequence ID" value="CCW34222.1"/>
    <property type="molecule type" value="Genomic_DNA"/>
</dbReference>
<comment type="function">
    <text evidence="10">Pyrophosphatase that catalyzes the hydrolysis of nucleoside triphosphates to their monophosphate derivatives, with a high preference for the non-canonical purine nucleotides XTP (xanthosine triphosphate), dITP (deoxyinosine triphosphate) and ITP. Seems to function as a house-cleaning enzyme that removes non-canonical purine nucleotides from the nucleotide pool, thus preventing their incorporation into DNA/RNA and avoiding chromosomal lesions.</text>
</comment>